<keyword evidence="2" id="KW-1185">Reference proteome</keyword>
<reference evidence="1" key="1">
    <citation type="thesis" date="2020" institute="ProQuest LLC" country="789 East Eisenhower Parkway, Ann Arbor, MI, USA">
        <title>Comparative Genomics and Chromosome Evolution.</title>
        <authorList>
            <person name="Mudd A.B."/>
        </authorList>
    </citation>
    <scope>NUCLEOTIDE SEQUENCE</scope>
    <source>
        <strain evidence="1">237g6f4</strain>
        <tissue evidence="1">Blood</tissue>
    </source>
</reference>
<evidence type="ECO:0000313" key="2">
    <source>
        <dbReference type="Proteomes" id="UP000824782"/>
    </source>
</evidence>
<name>A0AAV7B661_ENGPU</name>
<dbReference type="AlphaFoldDB" id="A0AAV7B661"/>
<dbReference type="EMBL" id="WNYA01000006">
    <property type="protein sequence ID" value="KAG8567989.1"/>
    <property type="molecule type" value="Genomic_DNA"/>
</dbReference>
<gene>
    <name evidence="1" type="ORF">GDO81_013854</name>
</gene>
<organism evidence="1 2">
    <name type="scientific">Engystomops pustulosus</name>
    <name type="common">Tungara frog</name>
    <name type="synonym">Physalaemus pustulosus</name>
    <dbReference type="NCBI Taxonomy" id="76066"/>
    <lineage>
        <taxon>Eukaryota</taxon>
        <taxon>Metazoa</taxon>
        <taxon>Chordata</taxon>
        <taxon>Craniata</taxon>
        <taxon>Vertebrata</taxon>
        <taxon>Euteleostomi</taxon>
        <taxon>Amphibia</taxon>
        <taxon>Batrachia</taxon>
        <taxon>Anura</taxon>
        <taxon>Neobatrachia</taxon>
        <taxon>Hyloidea</taxon>
        <taxon>Leptodactylidae</taxon>
        <taxon>Leiuperinae</taxon>
        <taxon>Engystomops</taxon>
    </lineage>
</organism>
<dbReference type="Proteomes" id="UP000824782">
    <property type="component" value="Unassembled WGS sequence"/>
</dbReference>
<protein>
    <submittedName>
        <fullName evidence="1">Uncharacterized protein</fullName>
    </submittedName>
</protein>
<sequence length="73" mass="8548">MYIQICMTLPLCGPEHLCSNHSYLQPHQKNNQLYWQHSMKISLAVLSRQRKALAQLYYGHLLLKKASRGYFSP</sequence>
<comment type="caution">
    <text evidence="1">The sequence shown here is derived from an EMBL/GenBank/DDBJ whole genome shotgun (WGS) entry which is preliminary data.</text>
</comment>
<accession>A0AAV7B661</accession>
<proteinExistence type="predicted"/>
<evidence type="ECO:0000313" key="1">
    <source>
        <dbReference type="EMBL" id="KAG8567989.1"/>
    </source>
</evidence>